<comment type="caution">
    <text evidence="3">The sequence shown here is derived from an EMBL/GenBank/DDBJ whole genome shotgun (WGS) entry which is preliminary data.</text>
</comment>
<reference evidence="3 4" key="1">
    <citation type="submission" date="2024-10" db="EMBL/GenBank/DDBJ databases">
        <title>The Natural Products Discovery Center: Release of the First 8490 Sequenced Strains for Exploring Actinobacteria Biosynthetic Diversity.</title>
        <authorList>
            <person name="Kalkreuter E."/>
            <person name="Kautsar S.A."/>
            <person name="Yang D."/>
            <person name="Bader C.D."/>
            <person name="Teijaro C.N."/>
            <person name="Fluegel L."/>
            <person name="Davis C.M."/>
            <person name="Simpson J.R."/>
            <person name="Lauterbach L."/>
            <person name="Steele A.D."/>
            <person name="Gui C."/>
            <person name="Meng S."/>
            <person name="Li G."/>
            <person name="Viehrig K."/>
            <person name="Ye F."/>
            <person name="Su P."/>
            <person name="Kiefer A.F."/>
            <person name="Nichols A."/>
            <person name="Cepeda A.J."/>
            <person name="Yan W."/>
            <person name="Fan B."/>
            <person name="Jiang Y."/>
            <person name="Adhikari A."/>
            <person name="Zheng C.-J."/>
            <person name="Schuster L."/>
            <person name="Cowan T.M."/>
            <person name="Smanski M.J."/>
            <person name="Chevrette M.G."/>
            <person name="De Carvalho L.P.S."/>
            <person name="Shen B."/>
        </authorList>
    </citation>
    <scope>NUCLEOTIDE SEQUENCE [LARGE SCALE GENOMIC DNA]</scope>
    <source>
        <strain evidence="3 4">NPDC087045</strain>
    </source>
</reference>
<organism evidence="3 4">
    <name type="scientific">Herbaspirillum chlorophenolicum</name>
    <dbReference type="NCBI Taxonomy" id="211589"/>
    <lineage>
        <taxon>Bacteria</taxon>
        <taxon>Pseudomonadati</taxon>
        <taxon>Pseudomonadota</taxon>
        <taxon>Betaproteobacteria</taxon>
        <taxon>Burkholderiales</taxon>
        <taxon>Oxalobacteraceae</taxon>
        <taxon>Herbaspirillum</taxon>
    </lineage>
</organism>
<dbReference type="RefSeq" id="WP_402701201.1">
    <property type="nucleotide sequence ID" value="NZ_JBIUZV010000007.1"/>
</dbReference>
<evidence type="ECO:0000259" key="2">
    <source>
        <dbReference type="Pfam" id="PF13239"/>
    </source>
</evidence>
<feature type="transmembrane region" description="Helical" evidence="1">
    <location>
        <begin position="51"/>
        <end position="74"/>
    </location>
</feature>
<evidence type="ECO:0000313" key="4">
    <source>
        <dbReference type="Proteomes" id="UP001617427"/>
    </source>
</evidence>
<keyword evidence="1" id="KW-0812">Transmembrane</keyword>
<feature type="transmembrane region" description="Helical" evidence="1">
    <location>
        <begin position="26"/>
        <end position="45"/>
    </location>
</feature>
<proteinExistence type="predicted"/>
<keyword evidence="4" id="KW-1185">Reference proteome</keyword>
<keyword evidence="1" id="KW-0472">Membrane</keyword>
<name>A0ABW8F0U5_9BURK</name>
<dbReference type="EMBL" id="JBIUZV010000007">
    <property type="protein sequence ID" value="MFJ3046878.1"/>
    <property type="molecule type" value="Genomic_DNA"/>
</dbReference>
<dbReference type="InterPro" id="IPR025698">
    <property type="entry name" value="2TM_dom"/>
</dbReference>
<feature type="domain" description="2TM" evidence="2">
    <location>
        <begin position="16"/>
        <end position="89"/>
    </location>
</feature>
<evidence type="ECO:0000313" key="3">
    <source>
        <dbReference type="EMBL" id="MFJ3046878.1"/>
    </source>
</evidence>
<accession>A0ABW8F0U5</accession>
<sequence length="93" mass="10857">MRQTEPSISDQARLDAMHRVNRKLGFLRHLCIYLLVNAGLLILNLSTSRHVLWSLGPLLGWGIGLLFHALNVFAHFPTRWKQAMIERELRRDR</sequence>
<dbReference type="Proteomes" id="UP001617427">
    <property type="component" value="Unassembled WGS sequence"/>
</dbReference>
<dbReference type="Pfam" id="PF13239">
    <property type="entry name" value="2TM"/>
    <property type="match status" value="1"/>
</dbReference>
<gene>
    <name evidence="3" type="ORF">ACIPEN_13690</name>
</gene>
<keyword evidence="1" id="KW-1133">Transmembrane helix</keyword>
<protein>
    <submittedName>
        <fullName evidence="3">2TM domain-containing protein</fullName>
    </submittedName>
</protein>
<evidence type="ECO:0000256" key="1">
    <source>
        <dbReference type="SAM" id="Phobius"/>
    </source>
</evidence>